<comment type="similarity">
    <text evidence="2">Belongs to the CD200R family.</text>
</comment>
<dbReference type="EMBL" id="AHAT01025147">
    <property type="status" value="NOT_ANNOTATED_CDS"/>
    <property type="molecule type" value="Genomic_DNA"/>
</dbReference>
<reference evidence="12" key="1">
    <citation type="submission" date="2011-12" db="EMBL/GenBank/DDBJ databases">
        <title>The Draft Genome of Lepisosteus oculatus.</title>
        <authorList>
            <consortium name="The Broad Institute Genome Assembly &amp; Analysis Group"/>
            <consortium name="Computational R&amp;D Group"/>
            <consortium name="and Sequencing Platform"/>
            <person name="Di Palma F."/>
            <person name="Alfoldi J."/>
            <person name="Johnson J."/>
            <person name="Berlin A."/>
            <person name="Gnerre S."/>
            <person name="Jaffe D."/>
            <person name="MacCallum I."/>
            <person name="Young S."/>
            <person name="Walker B.J."/>
            <person name="Lander E.S."/>
            <person name="Lindblad-Toh K."/>
        </authorList>
    </citation>
    <scope>NUCLEOTIDE SEQUENCE [LARGE SCALE GENOMIC DNA]</scope>
</reference>
<feature type="signal peptide" evidence="9">
    <location>
        <begin position="1"/>
        <end position="17"/>
    </location>
</feature>
<evidence type="ECO:0000256" key="8">
    <source>
        <dbReference type="ARBA" id="ARBA00023180"/>
    </source>
</evidence>
<dbReference type="InParanoid" id="W5LYM4"/>
<protein>
    <recommendedName>
        <fullName evidence="10">Ig-like domain-containing protein</fullName>
    </recommendedName>
</protein>
<dbReference type="Gene3D" id="2.60.40.10">
    <property type="entry name" value="Immunoglobulins"/>
    <property type="match status" value="2"/>
</dbReference>
<evidence type="ECO:0000256" key="4">
    <source>
        <dbReference type="ARBA" id="ARBA00022989"/>
    </source>
</evidence>
<evidence type="ECO:0000256" key="9">
    <source>
        <dbReference type="SAM" id="SignalP"/>
    </source>
</evidence>
<reference evidence="11" key="3">
    <citation type="submission" date="2025-09" db="UniProtKB">
        <authorList>
            <consortium name="Ensembl"/>
        </authorList>
    </citation>
    <scope>IDENTIFICATION</scope>
</reference>
<dbReference type="InterPro" id="IPR003599">
    <property type="entry name" value="Ig_sub"/>
</dbReference>
<dbReference type="STRING" id="7918.ENSLOCP00000001231"/>
<dbReference type="EMBL" id="AHAT01025148">
    <property type="status" value="NOT_ANNOTATED_CDS"/>
    <property type="molecule type" value="Genomic_DNA"/>
</dbReference>
<dbReference type="eggNOG" id="ENOG502S9IV">
    <property type="taxonomic scope" value="Eukaryota"/>
</dbReference>
<dbReference type="AlphaFoldDB" id="W5LYM4"/>
<dbReference type="PANTHER" id="PTHR21462">
    <property type="entry name" value="CELL SURFACE GLYCOPROTEIN OX2 RECEPTOR PRECURSOR"/>
    <property type="match status" value="1"/>
</dbReference>
<keyword evidence="5" id="KW-0472">Membrane</keyword>
<dbReference type="HOGENOM" id="CLU_1302214_0_0_1"/>
<dbReference type="InterPro" id="IPR036179">
    <property type="entry name" value="Ig-like_dom_sf"/>
</dbReference>
<keyword evidence="7" id="KW-0675">Receptor</keyword>
<feature type="domain" description="Ig-like" evidence="10">
    <location>
        <begin position="157"/>
        <end position="212"/>
    </location>
</feature>
<dbReference type="InterPro" id="IPR013162">
    <property type="entry name" value="CD80_C2-set"/>
</dbReference>
<evidence type="ECO:0000256" key="6">
    <source>
        <dbReference type="ARBA" id="ARBA00023157"/>
    </source>
</evidence>
<accession>W5LYM4</accession>
<evidence type="ECO:0000313" key="12">
    <source>
        <dbReference type="Proteomes" id="UP000018468"/>
    </source>
</evidence>
<keyword evidence="3" id="KW-0812">Transmembrane</keyword>
<dbReference type="SMART" id="SM00409">
    <property type="entry name" value="IG"/>
    <property type="match status" value="1"/>
</dbReference>
<dbReference type="PROSITE" id="PS50835">
    <property type="entry name" value="IG_LIKE"/>
    <property type="match status" value="2"/>
</dbReference>
<feature type="domain" description="Ig-like" evidence="10">
    <location>
        <begin position="29"/>
        <end position="138"/>
    </location>
</feature>
<proteinExistence type="inferred from homology"/>
<keyword evidence="9" id="KW-0732">Signal</keyword>
<dbReference type="GO" id="GO:0009986">
    <property type="term" value="C:cell surface"/>
    <property type="evidence" value="ECO:0007669"/>
    <property type="project" value="UniProtKB-ARBA"/>
</dbReference>
<evidence type="ECO:0000313" key="11">
    <source>
        <dbReference type="Ensembl" id="ENSLOCP00000001231.1"/>
    </source>
</evidence>
<dbReference type="Bgee" id="ENSLOCG00000001091">
    <property type="expression patterns" value="Expressed in pharyngeal gill and 11 other cell types or tissues"/>
</dbReference>
<dbReference type="GO" id="GO:0038023">
    <property type="term" value="F:signaling receptor activity"/>
    <property type="evidence" value="ECO:0007669"/>
    <property type="project" value="InterPro"/>
</dbReference>
<dbReference type="SUPFAM" id="SSF48726">
    <property type="entry name" value="Immunoglobulin"/>
    <property type="match status" value="2"/>
</dbReference>
<keyword evidence="8" id="KW-0325">Glycoprotein</keyword>
<name>W5LYM4_LEPOC</name>
<dbReference type="InterPro" id="IPR007110">
    <property type="entry name" value="Ig-like_dom"/>
</dbReference>
<evidence type="ECO:0000256" key="7">
    <source>
        <dbReference type="ARBA" id="ARBA00023170"/>
    </source>
</evidence>
<evidence type="ECO:0000256" key="1">
    <source>
        <dbReference type="ARBA" id="ARBA00004167"/>
    </source>
</evidence>
<comment type="subcellular location">
    <subcellularLocation>
        <location evidence="1">Membrane</location>
        <topology evidence="1">Single-pass membrane protein</topology>
    </subcellularLocation>
</comment>
<keyword evidence="4" id="KW-1133">Transmembrane helix</keyword>
<dbReference type="GeneTree" id="ENSGT00990000204624"/>
<evidence type="ECO:0000256" key="5">
    <source>
        <dbReference type="ARBA" id="ARBA00023136"/>
    </source>
</evidence>
<keyword evidence="6" id="KW-1015">Disulfide bond</keyword>
<dbReference type="Pfam" id="PF07686">
    <property type="entry name" value="V-set"/>
    <property type="match status" value="1"/>
</dbReference>
<evidence type="ECO:0000256" key="3">
    <source>
        <dbReference type="ARBA" id="ARBA00022692"/>
    </source>
</evidence>
<dbReference type="EMBL" id="AHAT01025149">
    <property type="status" value="NOT_ANNOTATED_CDS"/>
    <property type="molecule type" value="Genomic_DNA"/>
</dbReference>
<evidence type="ECO:0000256" key="2">
    <source>
        <dbReference type="ARBA" id="ARBA00008215"/>
    </source>
</evidence>
<dbReference type="GO" id="GO:0016020">
    <property type="term" value="C:membrane"/>
    <property type="evidence" value="ECO:0007669"/>
    <property type="project" value="UniProtKB-SubCell"/>
</dbReference>
<organism evidence="11 12">
    <name type="scientific">Lepisosteus oculatus</name>
    <name type="common">Spotted gar</name>
    <dbReference type="NCBI Taxonomy" id="7918"/>
    <lineage>
        <taxon>Eukaryota</taxon>
        <taxon>Metazoa</taxon>
        <taxon>Chordata</taxon>
        <taxon>Craniata</taxon>
        <taxon>Vertebrata</taxon>
        <taxon>Euteleostomi</taxon>
        <taxon>Actinopterygii</taxon>
        <taxon>Neopterygii</taxon>
        <taxon>Holostei</taxon>
        <taxon>Semionotiformes</taxon>
        <taxon>Lepisosteidae</taxon>
        <taxon>Lepisosteus</taxon>
    </lineage>
</organism>
<sequence length="212" mass="23649">FKTNAYILILISLVGNAANVTEEKLQSTPITSTKPLGTEHRSEIVELDRSVDLMCTNQTWNNTIFIVWKKKKGGIEECNIAKRTSELEVNSCNDGKRIQNRQNGTFLHIPHFQYKDEGIYYCEVVYQGGLHASQINVSARVPPKINLVYDITQKMATCTAANSKPAANISWIGVSNWTEKTTKNPDHTYTVESSASIPDNTSLQSVSCVVEH</sequence>
<keyword evidence="12" id="KW-1185">Reference proteome</keyword>
<dbReference type="GO" id="GO:0150077">
    <property type="term" value="P:regulation of neuroinflammatory response"/>
    <property type="evidence" value="ECO:0007669"/>
    <property type="project" value="InterPro"/>
</dbReference>
<feature type="chain" id="PRO_5004865313" description="Ig-like domain-containing protein" evidence="9">
    <location>
        <begin position="18"/>
        <end position="212"/>
    </location>
</feature>
<dbReference type="PANTHER" id="PTHR21462:SF2">
    <property type="entry name" value="CELL SURFACE GLYCOPROTEIN CD200 RECEPTOR 2"/>
    <property type="match status" value="1"/>
</dbReference>
<dbReference type="Proteomes" id="UP000018468">
    <property type="component" value="Linkage group LG17"/>
</dbReference>
<evidence type="ECO:0000259" key="10">
    <source>
        <dbReference type="PROSITE" id="PS50835"/>
    </source>
</evidence>
<dbReference type="InterPro" id="IPR013106">
    <property type="entry name" value="Ig_V-set"/>
</dbReference>
<reference evidence="11" key="2">
    <citation type="submission" date="2025-08" db="UniProtKB">
        <authorList>
            <consortium name="Ensembl"/>
        </authorList>
    </citation>
    <scope>IDENTIFICATION</scope>
</reference>
<dbReference type="InterPro" id="IPR013783">
    <property type="entry name" value="Ig-like_fold"/>
</dbReference>
<dbReference type="OMA" id="PTLHWEP"/>
<dbReference type="Pfam" id="PF08205">
    <property type="entry name" value="C2-set_2"/>
    <property type="match status" value="1"/>
</dbReference>
<dbReference type="Ensembl" id="ENSLOCT00000001235.1">
    <property type="protein sequence ID" value="ENSLOCP00000001231.1"/>
    <property type="gene ID" value="ENSLOCG00000001091.1"/>
</dbReference>
<dbReference type="InterPro" id="IPR040012">
    <property type="entry name" value="CD200R"/>
</dbReference>